<dbReference type="RefSeq" id="WP_133771943.1">
    <property type="nucleotide sequence ID" value="NZ_SNZR01000013.1"/>
</dbReference>
<evidence type="ECO:0000313" key="3">
    <source>
        <dbReference type="EMBL" id="TDR90502.1"/>
    </source>
</evidence>
<keyword evidence="1" id="KW-0812">Transmembrane</keyword>
<feature type="transmembrane region" description="Helical" evidence="1">
    <location>
        <begin position="33"/>
        <end position="50"/>
    </location>
</feature>
<sequence length="472" mass="50045">MNRLPLLLVAACLTLLLPDPALAAGLDGRSFGLVWALPFAGILLSIALLPQLAGHVWEHRMAAIAGFWILAALVPLAIFHGAAAALDATLHVVLLEYLPFVLLLFALFTIAGGLVVTGNLHGSPGVNTGILAFGTVLASFIGTTGASMVLIRPLIRANDNRRHNVHVVVFFIFLVSNVGGALTPLGDPPLFLGFLRGVSFFWTTTHLVAQTAFVAAILLGLFYLIDRRLYAREDRAAPKLRDPTPDSRLGLRGGTNLLLLAVLVGVIILSGVWRPGIGFEIGSARLELQNLVRDGTMVLLGLASLALTPKSNRIQNEFSWGPIREVAIIFAAIFICLVPVAAALSAGRDGAFAPLLGLVTRADGTPIEAAYFWMTGALSSVLDNAPTYVVFFELAGGDAKTLMGPLAGTLAAISLGAVFMGANTYIGNAPNFMVYAIARQQGVRMPSFLGYMAWSGAILLPIFVLVTLVFFL</sequence>
<gene>
    <name evidence="3" type="ORF">EV668_3353</name>
</gene>
<feature type="chain" id="PRO_5020841275" evidence="2">
    <location>
        <begin position="24"/>
        <end position="472"/>
    </location>
</feature>
<evidence type="ECO:0000256" key="2">
    <source>
        <dbReference type="SAM" id="SignalP"/>
    </source>
</evidence>
<feature type="transmembrane region" description="Helical" evidence="1">
    <location>
        <begin position="257"/>
        <end position="276"/>
    </location>
</feature>
<feature type="signal peptide" evidence="2">
    <location>
        <begin position="1"/>
        <end position="23"/>
    </location>
</feature>
<name>A0A4R7BYY2_9HYPH</name>
<keyword evidence="1" id="KW-1133">Transmembrane helix</keyword>
<feature type="transmembrane region" description="Helical" evidence="1">
    <location>
        <begin position="406"/>
        <end position="427"/>
    </location>
</feature>
<evidence type="ECO:0000256" key="1">
    <source>
        <dbReference type="SAM" id="Phobius"/>
    </source>
</evidence>
<feature type="transmembrane region" description="Helical" evidence="1">
    <location>
        <begin position="62"/>
        <end position="85"/>
    </location>
</feature>
<keyword evidence="2" id="KW-0732">Signal</keyword>
<keyword evidence="4" id="KW-1185">Reference proteome</keyword>
<dbReference type="EMBL" id="SNZR01000013">
    <property type="protein sequence ID" value="TDR90502.1"/>
    <property type="molecule type" value="Genomic_DNA"/>
</dbReference>
<keyword evidence="1" id="KW-0472">Membrane</keyword>
<feature type="transmembrane region" description="Helical" evidence="1">
    <location>
        <begin position="97"/>
        <end position="118"/>
    </location>
</feature>
<organism evidence="3 4">
    <name type="scientific">Enterovirga rhinocerotis</name>
    <dbReference type="NCBI Taxonomy" id="1339210"/>
    <lineage>
        <taxon>Bacteria</taxon>
        <taxon>Pseudomonadati</taxon>
        <taxon>Pseudomonadota</taxon>
        <taxon>Alphaproteobacteria</taxon>
        <taxon>Hyphomicrobiales</taxon>
        <taxon>Methylobacteriaceae</taxon>
        <taxon>Enterovirga</taxon>
    </lineage>
</organism>
<dbReference type="Proteomes" id="UP000295122">
    <property type="component" value="Unassembled WGS sequence"/>
</dbReference>
<comment type="caution">
    <text evidence="3">The sequence shown here is derived from an EMBL/GenBank/DDBJ whole genome shotgun (WGS) entry which is preliminary data.</text>
</comment>
<feature type="transmembrane region" description="Helical" evidence="1">
    <location>
        <begin position="200"/>
        <end position="225"/>
    </location>
</feature>
<accession>A0A4R7BYY2</accession>
<evidence type="ECO:0000313" key="4">
    <source>
        <dbReference type="Proteomes" id="UP000295122"/>
    </source>
</evidence>
<feature type="transmembrane region" description="Helical" evidence="1">
    <location>
        <begin position="130"/>
        <end position="151"/>
    </location>
</feature>
<feature type="transmembrane region" description="Helical" evidence="1">
    <location>
        <begin position="327"/>
        <end position="346"/>
    </location>
</feature>
<dbReference type="InterPro" id="IPR031566">
    <property type="entry name" value="CitMHS_2"/>
</dbReference>
<dbReference type="AlphaFoldDB" id="A0A4R7BYY2"/>
<proteinExistence type="predicted"/>
<dbReference type="Pfam" id="PF16980">
    <property type="entry name" value="CitMHS_2"/>
    <property type="match status" value="1"/>
</dbReference>
<protein>
    <submittedName>
        <fullName evidence="3">UIT6 family transporter</fullName>
    </submittedName>
</protein>
<dbReference type="OrthoDB" id="9765532at2"/>
<feature type="transmembrane region" description="Helical" evidence="1">
    <location>
        <begin position="448"/>
        <end position="471"/>
    </location>
</feature>
<reference evidence="3 4" key="1">
    <citation type="submission" date="2019-03" db="EMBL/GenBank/DDBJ databases">
        <title>Genomic Encyclopedia of Type Strains, Phase IV (KMG-IV): sequencing the most valuable type-strain genomes for metagenomic binning, comparative biology and taxonomic classification.</title>
        <authorList>
            <person name="Goeker M."/>
        </authorList>
    </citation>
    <scope>NUCLEOTIDE SEQUENCE [LARGE SCALE GENOMIC DNA]</scope>
    <source>
        <strain evidence="3 4">DSM 25903</strain>
    </source>
</reference>